<evidence type="ECO:0000313" key="4">
    <source>
        <dbReference type="EMBL" id="HGF87944.1"/>
    </source>
</evidence>
<organism evidence="2">
    <name type="scientific">Archaeoglobus fulgidus</name>
    <dbReference type="NCBI Taxonomy" id="2234"/>
    <lineage>
        <taxon>Archaea</taxon>
        <taxon>Methanobacteriati</taxon>
        <taxon>Methanobacteriota</taxon>
        <taxon>Archaeoglobi</taxon>
        <taxon>Archaeoglobales</taxon>
        <taxon>Archaeoglobaceae</taxon>
        <taxon>Archaeoglobus</taxon>
    </lineage>
</organism>
<dbReference type="InterPro" id="IPR036390">
    <property type="entry name" value="WH_DNA-bd_sf"/>
</dbReference>
<dbReference type="SUPFAM" id="SSF46785">
    <property type="entry name" value="Winged helix' DNA-binding domain"/>
    <property type="match status" value="1"/>
</dbReference>
<sequence>MSDAKKLVLEAMKKAGKPVRPGDIAKETGLDNKEVSKIIKELKNEGLVHSPKRCYYALKE</sequence>
<dbReference type="GO" id="GO:0003700">
    <property type="term" value="F:DNA-binding transcription factor activity"/>
    <property type="evidence" value="ECO:0007669"/>
    <property type="project" value="InterPro"/>
</dbReference>
<name>A0A7C2N9C3_ARCFL</name>
<feature type="domain" description="HTH marR-type" evidence="1">
    <location>
        <begin position="2"/>
        <end position="48"/>
    </location>
</feature>
<dbReference type="EMBL" id="DTLB01000052">
    <property type="protein sequence ID" value="HFW33226.1"/>
    <property type="molecule type" value="Genomic_DNA"/>
</dbReference>
<dbReference type="AlphaFoldDB" id="A0A7C2N9C3"/>
<dbReference type="InterPro" id="IPR036388">
    <property type="entry name" value="WH-like_DNA-bd_sf"/>
</dbReference>
<dbReference type="EMBL" id="DSQD01000190">
    <property type="protein sequence ID" value="HGF87944.1"/>
    <property type="molecule type" value="Genomic_DNA"/>
</dbReference>
<dbReference type="Pfam" id="PF12802">
    <property type="entry name" value="MarR_2"/>
    <property type="match status" value="1"/>
</dbReference>
<proteinExistence type="predicted"/>
<dbReference type="Gene3D" id="1.10.10.10">
    <property type="entry name" value="Winged helix-like DNA-binding domain superfamily/Winged helix DNA-binding domain"/>
    <property type="match status" value="1"/>
</dbReference>
<protein>
    <submittedName>
        <fullName evidence="2">MarR family transcriptional regulator</fullName>
    </submittedName>
</protein>
<gene>
    <name evidence="2" type="ORF">ENN70_01665</name>
    <name evidence="4" type="ORF">ENR21_06120</name>
    <name evidence="3" type="ORF">ENW66_09830</name>
</gene>
<accession>A0A7C2N9C3</accession>
<dbReference type="InterPro" id="IPR000835">
    <property type="entry name" value="HTH_MarR-typ"/>
</dbReference>
<reference evidence="2" key="1">
    <citation type="journal article" date="2020" name="mSystems">
        <title>Genome- and Community-Level Interaction Insights into Carbon Utilization and Element Cycling Functions of Hydrothermarchaeota in Hydrothermal Sediment.</title>
        <authorList>
            <person name="Zhou Z."/>
            <person name="Liu Y."/>
            <person name="Xu W."/>
            <person name="Pan J."/>
            <person name="Luo Z.H."/>
            <person name="Li M."/>
        </authorList>
    </citation>
    <scope>NUCLEOTIDE SEQUENCE [LARGE SCALE GENOMIC DNA]</scope>
    <source>
        <strain evidence="2">SpSt-12</strain>
        <strain evidence="4">SpSt-38</strain>
        <strain evidence="3">SpSt-87</strain>
    </source>
</reference>
<evidence type="ECO:0000259" key="1">
    <source>
        <dbReference type="Pfam" id="PF12802"/>
    </source>
</evidence>
<comment type="caution">
    <text evidence="2">The sequence shown here is derived from an EMBL/GenBank/DDBJ whole genome shotgun (WGS) entry which is preliminary data.</text>
</comment>
<evidence type="ECO:0000313" key="3">
    <source>
        <dbReference type="EMBL" id="HFW33226.1"/>
    </source>
</evidence>
<evidence type="ECO:0000313" key="2">
    <source>
        <dbReference type="EMBL" id="HET20820.1"/>
    </source>
</evidence>
<dbReference type="EMBL" id="DSCQ01000021">
    <property type="protein sequence ID" value="HET20820.1"/>
    <property type="molecule type" value="Genomic_DNA"/>
</dbReference>